<dbReference type="Proteomes" id="UP000202635">
    <property type="component" value="Genome"/>
</dbReference>
<sequence length="148" mass="17807">MNFDYLKDLVSLNPIKITFVSKNLRSNLQFILEDHEKEKRFDPDEQTLLNKLHRILLLFLQDKLDEDTLFQLFGYKLDLQRDQFRYLYDKIKEDIGLRNIINIITNVLNTSDHEEIKNRLQIALEEDDCYSYIASFLIRECNNAIKYI</sequence>
<dbReference type="EMBL" id="KR584663">
    <property type="protein sequence ID" value="AKN63388.1"/>
    <property type="molecule type" value="Genomic_DNA"/>
</dbReference>
<evidence type="ECO:0000313" key="3">
    <source>
        <dbReference type="EMBL" id="AKN63388.1"/>
    </source>
</evidence>
<keyword evidence="5" id="KW-1185">Reference proteome</keyword>
<dbReference type="EMBL" id="AY522332">
    <property type="protein sequence ID" value="AAS82638.1"/>
    <property type="molecule type" value="Genomic_DNA"/>
</dbReference>
<organismHost>
    <name type="scientific">Agrotis segetum</name>
    <name type="common">Turnip moth</name>
    <dbReference type="NCBI Taxonomy" id="47767"/>
</organismHost>
<name>Q6QXK9_GVAS</name>
<evidence type="ECO:0000313" key="1">
    <source>
        <dbReference type="EMBL" id="AAS82638.1"/>
    </source>
</evidence>
<evidence type="ECO:0000313" key="4">
    <source>
        <dbReference type="Proteomes" id="UP000202635"/>
    </source>
</evidence>
<reference evidence="2" key="2">
    <citation type="journal article" date="2014" name="Arch. Virol.">
        <title>Complete genome sequence of Agrotis segetum granulovirus Shanghai strain.</title>
        <authorList>
            <person name="Zhang X."/>
            <person name="Liang Z."/>
            <person name="Yin X."/>
            <person name="Wang J."/>
            <person name="Shao X."/>
        </authorList>
    </citation>
    <scope>NUCLEOTIDE SEQUENCE</scope>
    <source>
        <strain evidence="2">L1</strain>
    </source>
</reference>
<protein>
    <submittedName>
        <fullName evidence="1">ORF100</fullName>
    </submittedName>
</protein>
<dbReference type="InterPro" id="IPR010594">
    <property type="entry name" value="AcMNPV_Ac75"/>
</dbReference>
<accession>Q6QXK9</accession>
<organism evidence="1 4">
    <name type="scientific">Agrotis segetum granulosis virus</name>
    <name type="common">AsGV</name>
    <name type="synonym">Agrotis segetum granulovirus</name>
    <dbReference type="NCBI Taxonomy" id="10464"/>
    <lineage>
        <taxon>Viruses</taxon>
        <taxon>Viruses incertae sedis</taxon>
        <taxon>Naldaviricetes</taxon>
        <taxon>Lefavirales</taxon>
        <taxon>Baculoviridae</taxon>
        <taxon>Betabaculovirus</taxon>
        <taxon>Betabaculovirus agsegetum</taxon>
    </lineage>
</organism>
<evidence type="ECO:0000313" key="5">
    <source>
        <dbReference type="Proteomes" id="UP000232958"/>
    </source>
</evidence>
<dbReference type="EMBL" id="KC994902">
    <property type="protein sequence ID" value="AHN92150.1"/>
    <property type="molecule type" value="Genomic_DNA"/>
</dbReference>
<evidence type="ECO:0000313" key="2">
    <source>
        <dbReference type="EMBL" id="AHN92150.1"/>
    </source>
</evidence>
<reference evidence="3 5" key="3">
    <citation type="submission" date="2015-05" db="EMBL/GenBank/DDBJ databases">
        <title>Complete Sequence of an Agrotis segetum granulovirus isolate from Europe.</title>
        <authorList>
            <person name="Gueli Alletti G."/>
            <person name="Wennmann J.T."/>
            <person name="Jehle J.A."/>
        </authorList>
    </citation>
    <scope>NUCLEOTIDE SEQUENCE [LARGE SCALE GENOMIC DNA]</scope>
    <source>
        <strain evidence="3 5">DA</strain>
    </source>
</reference>
<reference evidence="1 4" key="1">
    <citation type="submission" date="2004-09" db="EMBL/GenBank/DDBJ databases">
        <authorList>
            <person name="Ai X.L."/>
            <person name="Wang Z.F."/>
            <person name="Wang B."/>
            <person name="Zhang W."/>
            <person name="Li F."/>
            <person name="Fu J.H."/>
            <person name="Cui C.S."/>
            <person name="Shi Y.H."/>
            <person name="He M."/>
        </authorList>
    </citation>
    <scope>NUCLEOTIDE SEQUENCE [LARGE SCALE GENOMIC DNA]</scope>
</reference>
<gene>
    <name evidence="1" type="primary">ORF100</name>
    <name evidence="2" type="ORF">AsGV111</name>
    <name evidence="3" type="ORF">AsGV114</name>
    <name evidence="1" type="ORF">AsGVgp100</name>
</gene>
<proteinExistence type="predicted"/>
<dbReference type="OrthoDB" id="17968at10239"/>
<dbReference type="Pfam" id="PF06648">
    <property type="entry name" value="AcMNPV_Ac75"/>
    <property type="match status" value="1"/>
</dbReference>
<dbReference type="Proteomes" id="UP000232958">
    <property type="component" value="Segment"/>
</dbReference>